<dbReference type="EMBL" id="UWOC01000143">
    <property type="protein sequence ID" value="VCU09234.1"/>
    <property type="molecule type" value="Genomic_DNA"/>
</dbReference>
<dbReference type="PANTHER" id="PTHR42872:SF6">
    <property type="entry name" value="PROTEIN-GLUTAMATE METHYLESTERASE_PROTEIN-GLUTAMINE GLUTAMINASE"/>
    <property type="match status" value="1"/>
</dbReference>
<dbReference type="InterPro" id="IPR035909">
    <property type="entry name" value="CheB_C"/>
</dbReference>
<keyword evidence="4" id="KW-0145">Chemotaxis</keyword>
<protein>
    <recommendedName>
        <fullName evidence="2">protein-glutamate methylesterase</fullName>
        <ecNumber evidence="2">3.1.1.61</ecNumber>
    </recommendedName>
</protein>
<name>A0A447CVA5_9BRAD</name>
<dbReference type="GO" id="GO:0000156">
    <property type="term" value="F:phosphorelay response regulator activity"/>
    <property type="evidence" value="ECO:0007669"/>
    <property type="project" value="InterPro"/>
</dbReference>
<reference evidence="7" key="1">
    <citation type="submission" date="2018-10" db="EMBL/GenBank/DDBJ databases">
        <authorList>
            <person name="Peiro R."/>
            <person name="Begona"/>
            <person name="Cbmso G."/>
            <person name="Lopez M."/>
            <person name="Gonzalez S."/>
            <person name="Sacristan E."/>
            <person name="Castillo E."/>
        </authorList>
    </citation>
    <scope>NUCLEOTIDE SEQUENCE [LARGE SCALE GENOMIC DNA]</scope>
</reference>
<feature type="active site" evidence="4">
    <location>
        <position position="12"/>
    </location>
</feature>
<dbReference type="EC" id="3.1.1.61" evidence="2"/>
<dbReference type="InterPro" id="IPR011247">
    <property type="entry name" value="Chemotax_prot-Glu_Me-esterase"/>
</dbReference>
<gene>
    <name evidence="6" type="primary">cheB2</name>
    <name evidence="6" type="ORF">RHODGE_RHODGE_02407</name>
</gene>
<dbReference type="OrthoDB" id="9791760at2"/>
<dbReference type="GO" id="GO:0005737">
    <property type="term" value="C:cytoplasm"/>
    <property type="evidence" value="ECO:0007669"/>
    <property type="project" value="InterPro"/>
</dbReference>
<sequence>MGQRDIVAIGTSAGGVKALIELVGALPARFPAAVLVTIHLPAHLRSVLDELLSRAGPLPARFARDGDRVEPGHILVAPPDRHLLLDGDRVCLGRGPRENNTRPAIDPMLRSAALCCGPRAIGVVLTGTLGDGASGLRTLAACGGLAVVQDPADAEFPEMPRTALERVKADHVVRLAELPRLLEALIHSPVGETRQVPDKLRYEVEVARSGQTNMDTMEHLGRRSMLTCPDCGGVMWEFDDDGEPARYRCHVGHAYTAETMSPALDESLRRALAVAQRSLEERVALVEKLARDSERNGRGMLAADWRARARDYRREACIIDGAIRRLDQLKADRLDEPGSPG</sequence>
<keyword evidence="7" id="KW-1185">Reference proteome</keyword>
<dbReference type="Pfam" id="PF01339">
    <property type="entry name" value="CheB_methylest"/>
    <property type="match status" value="1"/>
</dbReference>
<evidence type="ECO:0000256" key="4">
    <source>
        <dbReference type="PROSITE-ProRule" id="PRU00050"/>
    </source>
</evidence>
<dbReference type="PIRSF" id="PIRSF036461">
    <property type="entry name" value="Chmtx_methlestr"/>
    <property type="match status" value="1"/>
</dbReference>
<dbReference type="Proteomes" id="UP000289200">
    <property type="component" value="Unassembled WGS sequence"/>
</dbReference>
<dbReference type="Gene3D" id="3.40.50.180">
    <property type="entry name" value="Methylesterase CheB, C-terminal domain"/>
    <property type="match status" value="1"/>
</dbReference>
<feature type="active site" evidence="4">
    <location>
        <position position="131"/>
    </location>
</feature>
<dbReference type="SUPFAM" id="SSF52738">
    <property type="entry name" value="Methylesterase CheB, C-terminal domain"/>
    <property type="match status" value="1"/>
</dbReference>
<keyword evidence="1 4" id="KW-0378">Hydrolase</keyword>
<evidence type="ECO:0000259" key="5">
    <source>
        <dbReference type="PROSITE" id="PS50122"/>
    </source>
</evidence>
<dbReference type="GO" id="GO:0006935">
    <property type="term" value="P:chemotaxis"/>
    <property type="evidence" value="ECO:0007669"/>
    <property type="project" value="UniProtKB-UniRule"/>
</dbReference>
<dbReference type="AlphaFoldDB" id="A0A447CVA5"/>
<dbReference type="GO" id="GO:0008984">
    <property type="term" value="F:protein-glutamate methylesterase activity"/>
    <property type="evidence" value="ECO:0007669"/>
    <property type="project" value="UniProtKB-EC"/>
</dbReference>
<feature type="domain" description="CheB-type methylesterase" evidence="5">
    <location>
        <begin position="1"/>
        <end position="189"/>
    </location>
</feature>
<dbReference type="RefSeq" id="WP_129609176.1">
    <property type="nucleotide sequence ID" value="NZ_UWOC01000143.1"/>
</dbReference>
<evidence type="ECO:0000256" key="2">
    <source>
        <dbReference type="ARBA" id="ARBA00039140"/>
    </source>
</evidence>
<evidence type="ECO:0000256" key="3">
    <source>
        <dbReference type="ARBA" id="ARBA00048267"/>
    </source>
</evidence>
<dbReference type="InterPro" id="IPR000673">
    <property type="entry name" value="Sig_transdc_resp-reg_Me-estase"/>
</dbReference>
<feature type="active site" evidence="4">
    <location>
        <position position="39"/>
    </location>
</feature>
<evidence type="ECO:0000256" key="1">
    <source>
        <dbReference type="ARBA" id="ARBA00022801"/>
    </source>
</evidence>
<accession>A0A447CVA5</accession>
<evidence type="ECO:0000313" key="7">
    <source>
        <dbReference type="Proteomes" id="UP000289200"/>
    </source>
</evidence>
<evidence type="ECO:0000313" key="6">
    <source>
        <dbReference type="EMBL" id="VCU09234.1"/>
    </source>
</evidence>
<comment type="caution">
    <text evidence="6">The sequence shown here is derived from an EMBL/GenBank/DDBJ whole genome shotgun (WGS) entry which is preliminary data.</text>
</comment>
<organism evidence="6 7">
    <name type="scientific">Rhodoplanes serenus</name>
    <dbReference type="NCBI Taxonomy" id="200615"/>
    <lineage>
        <taxon>Bacteria</taxon>
        <taxon>Pseudomonadati</taxon>
        <taxon>Pseudomonadota</taxon>
        <taxon>Alphaproteobacteria</taxon>
        <taxon>Hyphomicrobiales</taxon>
        <taxon>Nitrobacteraceae</taxon>
        <taxon>Rhodoplanes</taxon>
    </lineage>
</organism>
<comment type="catalytic activity">
    <reaction evidence="3">
        <text>[protein]-L-glutamate 5-O-methyl ester + H2O = L-glutamyl-[protein] + methanol + H(+)</text>
        <dbReference type="Rhea" id="RHEA:23236"/>
        <dbReference type="Rhea" id="RHEA-COMP:10208"/>
        <dbReference type="Rhea" id="RHEA-COMP:10311"/>
        <dbReference type="ChEBI" id="CHEBI:15377"/>
        <dbReference type="ChEBI" id="CHEBI:15378"/>
        <dbReference type="ChEBI" id="CHEBI:17790"/>
        <dbReference type="ChEBI" id="CHEBI:29973"/>
        <dbReference type="ChEBI" id="CHEBI:82795"/>
        <dbReference type="EC" id="3.1.1.61"/>
    </reaction>
</comment>
<dbReference type="CDD" id="cd16433">
    <property type="entry name" value="CheB"/>
    <property type="match status" value="1"/>
</dbReference>
<dbReference type="PANTHER" id="PTHR42872">
    <property type="entry name" value="PROTEIN-GLUTAMATE METHYLESTERASE/PROTEIN-GLUTAMINE GLUTAMINASE"/>
    <property type="match status" value="1"/>
</dbReference>
<proteinExistence type="predicted"/>
<dbReference type="PROSITE" id="PS50122">
    <property type="entry name" value="CHEB"/>
    <property type="match status" value="1"/>
</dbReference>